<protein>
    <submittedName>
        <fullName evidence="1">Uncharacterized protein</fullName>
    </submittedName>
</protein>
<comment type="caution">
    <text evidence="1">The sequence shown here is derived from an EMBL/GenBank/DDBJ whole genome shotgun (WGS) entry which is preliminary data.</text>
</comment>
<sequence length="187" mass="21775">MIYRVAIALTMMSILRIPWFVEQPASSLMEWHPAFQHLCKKFTVYKVFIWLGSYGGECPKPTLIYSNYRFIEKLYLPLPHGRKWQAEMSVKYVDNSGVRRVSGGRDLKASQHYPRLFGAAFAQLYLSEQAGVRTEIQRQKILSYESMNAQSSFRMREQVVIYSGHDFNTQDEAGRSRRTHEALQGLR</sequence>
<evidence type="ECO:0000313" key="1">
    <source>
        <dbReference type="EMBL" id="CAK9117886.1"/>
    </source>
</evidence>
<dbReference type="Proteomes" id="UP001642484">
    <property type="component" value="Unassembled WGS sequence"/>
</dbReference>
<evidence type="ECO:0000313" key="2">
    <source>
        <dbReference type="Proteomes" id="UP001642484"/>
    </source>
</evidence>
<dbReference type="EMBL" id="CAXAMN010028850">
    <property type="protein sequence ID" value="CAK9117886.1"/>
    <property type="molecule type" value="Genomic_DNA"/>
</dbReference>
<keyword evidence="2" id="KW-1185">Reference proteome</keyword>
<organism evidence="1 2">
    <name type="scientific">Durusdinium trenchii</name>
    <dbReference type="NCBI Taxonomy" id="1381693"/>
    <lineage>
        <taxon>Eukaryota</taxon>
        <taxon>Sar</taxon>
        <taxon>Alveolata</taxon>
        <taxon>Dinophyceae</taxon>
        <taxon>Suessiales</taxon>
        <taxon>Symbiodiniaceae</taxon>
        <taxon>Durusdinium</taxon>
    </lineage>
</organism>
<reference evidence="1 2" key="1">
    <citation type="submission" date="2024-02" db="EMBL/GenBank/DDBJ databases">
        <authorList>
            <person name="Chen Y."/>
            <person name="Shah S."/>
            <person name="Dougan E. K."/>
            <person name="Thang M."/>
            <person name="Chan C."/>
        </authorList>
    </citation>
    <scope>NUCLEOTIDE SEQUENCE [LARGE SCALE GENOMIC DNA]</scope>
</reference>
<name>A0ABP0T0B0_9DINO</name>
<gene>
    <name evidence="1" type="ORF">CCMP2556_LOCUS55111</name>
</gene>
<proteinExistence type="predicted"/>
<accession>A0ABP0T0B0</accession>